<dbReference type="PANTHER" id="PTHR30055">
    <property type="entry name" value="HTH-TYPE TRANSCRIPTIONAL REGULATOR RUTR"/>
    <property type="match status" value="1"/>
</dbReference>
<dbReference type="PROSITE" id="PS50977">
    <property type="entry name" value="HTH_TETR_2"/>
    <property type="match status" value="1"/>
</dbReference>
<feature type="domain" description="HTH tetR-type" evidence="3">
    <location>
        <begin position="14"/>
        <end position="74"/>
    </location>
</feature>
<sequence length="192" mass="20435">MPRISAPTVAAHRAAQRAALLGAAATIVTEEGVDAVKPATVTARAGLARSSFYEYFSSREDILVAITVDAFEDWARDLEAQLAGVEPGLPRLRRFIEATMEMSADGKHDLATVLQQAEISPQRMEDIMALHDSVLLPLMSVLRDVGVQDLRATVPLINGILGAAVKQVSEGADAASVAASVYLMLTEGVLPR</sequence>
<evidence type="ECO:0000256" key="1">
    <source>
        <dbReference type="ARBA" id="ARBA00023125"/>
    </source>
</evidence>
<dbReference type="PANTHER" id="PTHR30055:SF226">
    <property type="entry name" value="HTH-TYPE TRANSCRIPTIONAL REGULATOR PKSA"/>
    <property type="match status" value="1"/>
</dbReference>
<keyword evidence="1 2" id="KW-0238">DNA-binding</keyword>
<dbReference type="Proteomes" id="UP000502498">
    <property type="component" value="Chromosome"/>
</dbReference>
<dbReference type="Gene3D" id="1.10.357.10">
    <property type="entry name" value="Tetracycline Repressor, domain 2"/>
    <property type="match status" value="1"/>
</dbReference>
<name>A0A7D4TQ49_9MICO</name>
<protein>
    <submittedName>
        <fullName evidence="4">TetR/AcrR family transcriptional regulator</fullName>
    </submittedName>
</protein>
<dbReference type="InterPro" id="IPR050109">
    <property type="entry name" value="HTH-type_TetR-like_transc_reg"/>
</dbReference>
<reference evidence="4 5" key="1">
    <citation type="submission" date="2020-05" db="EMBL/GenBank/DDBJ databases">
        <title>Strain PA2F3 complete genome.</title>
        <authorList>
            <person name="Kim Y.-S."/>
            <person name="Kim S.-J."/>
            <person name="Jung H.-k."/>
            <person name="Kim S.-E."/>
            <person name="Kim K.-H."/>
        </authorList>
    </citation>
    <scope>NUCLEOTIDE SEQUENCE [LARGE SCALE GENOMIC DNA]</scope>
    <source>
        <strain evidence="4 5">PA2F3</strain>
    </source>
</reference>
<dbReference type="RefSeq" id="WP_172991385.1">
    <property type="nucleotide sequence ID" value="NZ_CP054038.1"/>
</dbReference>
<proteinExistence type="predicted"/>
<dbReference type="Pfam" id="PF00440">
    <property type="entry name" value="TetR_N"/>
    <property type="match status" value="1"/>
</dbReference>
<dbReference type="PRINTS" id="PR00455">
    <property type="entry name" value="HTHTETR"/>
</dbReference>
<feature type="DNA-binding region" description="H-T-H motif" evidence="2">
    <location>
        <begin position="37"/>
        <end position="56"/>
    </location>
</feature>
<dbReference type="InterPro" id="IPR001647">
    <property type="entry name" value="HTH_TetR"/>
</dbReference>
<dbReference type="AlphaFoldDB" id="A0A7D4TQ49"/>
<dbReference type="GO" id="GO:0003700">
    <property type="term" value="F:DNA-binding transcription factor activity"/>
    <property type="evidence" value="ECO:0007669"/>
    <property type="project" value="TreeGrafter"/>
</dbReference>
<gene>
    <name evidence="4" type="ORF">HQM25_17395</name>
</gene>
<dbReference type="EMBL" id="CP054038">
    <property type="protein sequence ID" value="QKJ20962.1"/>
    <property type="molecule type" value="Genomic_DNA"/>
</dbReference>
<evidence type="ECO:0000313" key="5">
    <source>
        <dbReference type="Proteomes" id="UP000502498"/>
    </source>
</evidence>
<evidence type="ECO:0000256" key="2">
    <source>
        <dbReference type="PROSITE-ProRule" id="PRU00335"/>
    </source>
</evidence>
<dbReference type="InterPro" id="IPR009057">
    <property type="entry name" value="Homeodomain-like_sf"/>
</dbReference>
<evidence type="ECO:0000313" key="4">
    <source>
        <dbReference type="EMBL" id="QKJ20962.1"/>
    </source>
</evidence>
<dbReference type="SUPFAM" id="SSF46689">
    <property type="entry name" value="Homeodomain-like"/>
    <property type="match status" value="1"/>
</dbReference>
<evidence type="ECO:0000259" key="3">
    <source>
        <dbReference type="PROSITE" id="PS50977"/>
    </source>
</evidence>
<dbReference type="GO" id="GO:0000976">
    <property type="term" value="F:transcription cis-regulatory region binding"/>
    <property type="evidence" value="ECO:0007669"/>
    <property type="project" value="TreeGrafter"/>
</dbReference>
<organism evidence="4 5">
    <name type="scientific">Microbacterium hominis</name>
    <dbReference type="NCBI Taxonomy" id="162426"/>
    <lineage>
        <taxon>Bacteria</taxon>
        <taxon>Bacillati</taxon>
        <taxon>Actinomycetota</taxon>
        <taxon>Actinomycetes</taxon>
        <taxon>Micrococcales</taxon>
        <taxon>Microbacteriaceae</taxon>
        <taxon>Microbacterium</taxon>
    </lineage>
</organism>
<accession>A0A7D4TQ49</accession>